<keyword evidence="9" id="KW-0808">Transferase</keyword>
<dbReference type="PATRIC" id="fig|39960.10.peg.2058"/>
<dbReference type="SMART" id="SM00911">
    <property type="entry name" value="HWE_HK"/>
    <property type="match status" value="1"/>
</dbReference>
<keyword evidence="20" id="KW-1185">Reference proteome</keyword>
<dbReference type="Gene3D" id="3.30.450.40">
    <property type="match status" value="1"/>
</dbReference>
<dbReference type="GO" id="GO:0005886">
    <property type="term" value="C:plasma membrane"/>
    <property type="evidence" value="ECO:0007669"/>
    <property type="project" value="UniProtKB-SubCell"/>
</dbReference>
<dbReference type="GO" id="GO:0005524">
    <property type="term" value="F:ATP binding"/>
    <property type="evidence" value="ECO:0007669"/>
    <property type="project" value="UniProtKB-KW"/>
</dbReference>
<keyword evidence="14" id="KW-0067">ATP-binding</keyword>
<dbReference type="InterPro" id="IPR011102">
    <property type="entry name" value="Sig_transdc_His_kinase_HWE"/>
</dbReference>
<keyword evidence="17" id="KW-0472">Membrane</keyword>
<evidence type="ECO:0000256" key="7">
    <source>
        <dbReference type="ARBA" id="ARBA00022630"/>
    </source>
</evidence>
<evidence type="ECO:0000256" key="2">
    <source>
        <dbReference type="ARBA" id="ARBA00004429"/>
    </source>
</evidence>
<dbReference type="CDD" id="cd00130">
    <property type="entry name" value="PAS"/>
    <property type="match status" value="2"/>
</dbReference>
<dbReference type="InterPro" id="IPR003018">
    <property type="entry name" value="GAF"/>
</dbReference>
<reference evidence="19 20" key="1">
    <citation type="submission" date="2014-04" db="EMBL/GenBank/DDBJ databases">
        <title>A comprehensive comparison of genomes of Erythrobacter spp. Strains.</title>
        <authorList>
            <person name="Zheng Q."/>
        </authorList>
    </citation>
    <scope>NUCLEOTIDE SEQUENCE [LARGE SCALE GENOMIC DNA]</scope>
    <source>
        <strain evidence="19 20">DSM 8509</strain>
    </source>
</reference>
<keyword evidence="10" id="KW-0812">Transmembrane</keyword>
<gene>
    <name evidence="19" type="ORF">EH32_05480</name>
</gene>
<dbReference type="PANTHER" id="PTHR41523">
    <property type="entry name" value="TWO-COMPONENT SYSTEM SENSOR PROTEIN"/>
    <property type="match status" value="1"/>
</dbReference>
<name>A0A074N308_9SPHN</name>
<dbReference type="Pfam" id="PF01590">
    <property type="entry name" value="GAF"/>
    <property type="match status" value="1"/>
</dbReference>
<dbReference type="Gene3D" id="3.30.450.20">
    <property type="entry name" value="PAS domain"/>
    <property type="match status" value="2"/>
</dbReference>
<evidence type="ECO:0000256" key="10">
    <source>
        <dbReference type="ARBA" id="ARBA00022692"/>
    </source>
</evidence>
<dbReference type="Pfam" id="PF08447">
    <property type="entry name" value="PAS_3"/>
    <property type="match status" value="1"/>
</dbReference>
<dbReference type="EC" id="2.7.13.3" evidence="3"/>
<keyword evidence="11" id="KW-0677">Repeat</keyword>
<dbReference type="InterPro" id="IPR013656">
    <property type="entry name" value="PAS_4"/>
</dbReference>
<accession>A0A074N308</accession>
<evidence type="ECO:0000256" key="14">
    <source>
        <dbReference type="ARBA" id="ARBA00022840"/>
    </source>
</evidence>
<protein>
    <recommendedName>
        <fullName evidence="3">histidine kinase</fullName>
        <ecNumber evidence="3">2.7.13.3</ecNumber>
    </recommendedName>
</protein>
<evidence type="ECO:0000256" key="9">
    <source>
        <dbReference type="ARBA" id="ARBA00022679"/>
    </source>
</evidence>
<dbReference type="PROSITE" id="PS50113">
    <property type="entry name" value="PAC"/>
    <property type="match status" value="1"/>
</dbReference>
<evidence type="ECO:0000259" key="18">
    <source>
        <dbReference type="PROSITE" id="PS50113"/>
    </source>
</evidence>
<keyword evidence="12" id="KW-0547">Nucleotide-binding</keyword>
<dbReference type="Pfam" id="PF07536">
    <property type="entry name" value="HWE_HK"/>
    <property type="match status" value="1"/>
</dbReference>
<organism evidence="19 20">
    <name type="scientific">Erythrobacter litoralis</name>
    <dbReference type="NCBI Taxonomy" id="39960"/>
    <lineage>
        <taxon>Bacteria</taxon>
        <taxon>Pseudomonadati</taxon>
        <taxon>Pseudomonadota</taxon>
        <taxon>Alphaproteobacteria</taxon>
        <taxon>Sphingomonadales</taxon>
        <taxon>Erythrobacteraceae</taxon>
        <taxon>Erythrobacter/Porphyrobacter group</taxon>
        <taxon>Erythrobacter</taxon>
    </lineage>
</organism>
<evidence type="ECO:0000313" key="19">
    <source>
        <dbReference type="EMBL" id="KEO98558.1"/>
    </source>
</evidence>
<dbReference type="AlphaFoldDB" id="A0A074N308"/>
<comment type="caution">
    <text evidence="19">The sequence shown here is derived from an EMBL/GenBank/DDBJ whole genome shotgun (WGS) entry which is preliminary data.</text>
</comment>
<dbReference type="GO" id="GO:0004673">
    <property type="term" value="F:protein histidine kinase activity"/>
    <property type="evidence" value="ECO:0007669"/>
    <property type="project" value="UniProtKB-EC"/>
</dbReference>
<keyword evidence="8" id="KW-0288">FMN</keyword>
<evidence type="ECO:0000256" key="1">
    <source>
        <dbReference type="ARBA" id="ARBA00000085"/>
    </source>
</evidence>
<comment type="catalytic activity">
    <reaction evidence="1">
        <text>ATP + protein L-histidine = ADP + protein N-phospho-L-histidine.</text>
        <dbReference type="EC" id="2.7.13.3"/>
    </reaction>
</comment>
<dbReference type="SUPFAM" id="SSF55781">
    <property type="entry name" value="GAF domain-like"/>
    <property type="match status" value="1"/>
</dbReference>
<dbReference type="PANTHER" id="PTHR41523:SF8">
    <property type="entry name" value="ETHYLENE RESPONSE SENSOR PROTEIN"/>
    <property type="match status" value="1"/>
</dbReference>
<keyword evidence="5" id="KW-0997">Cell inner membrane</keyword>
<dbReference type="InterPro" id="IPR029016">
    <property type="entry name" value="GAF-like_dom_sf"/>
</dbReference>
<keyword evidence="7" id="KW-0285">Flavoprotein</keyword>
<evidence type="ECO:0000256" key="4">
    <source>
        <dbReference type="ARBA" id="ARBA00022475"/>
    </source>
</evidence>
<dbReference type="InterPro" id="IPR000700">
    <property type="entry name" value="PAS-assoc_C"/>
</dbReference>
<comment type="subcellular location">
    <subcellularLocation>
        <location evidence="2">Cell inner membrane</location>
        <topology evidence="2">Multi-pass membrane protein</topology>
    </subcellularLocation>
</comment>
<evidence type="ECO:0000256" key="5">
    <source>
        <dbReference type="ARBA" id="ARBA00022519"/>
    </source>
</evidence>
<dbReference type="InterPro" id="IPR035965">
    <property type="entry name" value="PAS-like_dom_sf"/>
</dbReference>
<dbReference type="KEGG" id="elq:Ga0102493_112963"/>
<dbReference type="InterPro" id="IPR013655">
    <property type="entry name" value="PAS_fold_3"/>
</dbReference>
<dbReference type="EMBL" id="JMIX01000003">
    <property type="protein sequence ID" value="KEO98558.1"/>
    <property type="molecule type" value="Genomic_DNA"/>
</dbReference>
<dbReference type="SUPFAM" id="SSF55785">
    <property type="entry name" value="PYP-like sensor domain (PAS domain)"/>
    <property type="match status" value="2"/>
</dbReference>
<dbReference type="InterPro" id="IPR036890">
    <property type="entry name" value="HATPase_C_sf"/>
</dbReference>
<dbReference type="SMART" id="SM00065">
    <property type="entry name" value="GAF"/>
    <property type="match status" value="1"/>
</dbReference>
<dbReference type="InterPro" id="IPR000014">
    <property type="entry name" value="PAS"/>
</dbReference>
<dbReference type="NCBIfam" id="TIGR00229">
    <property type="entry name" value="sensory_box"/>
    <property type="match status" value="1"/>
</dbReference>
<evidence type="ECO:0000256" key="8">
    <source>
        <dbReference type="ARBA" id="ARBA00022643"/>
    </source>
</evidence>
<evidence type="ECO:0000256" key="6">
    <source>
        <dbReference type="ARBA" id="ARBA00022553"/>
    </source>
</evidence>
<feature type="domain" description="PAC" evidence="18">
    <location>
        <begin position="376"/>
        <end position="428"/>
    </location>
</feature>
<evidence type="ECO:0000256" key="13">
    <source>
        <dbReference type="ARBA" id="ARBA00022777"/>
    </source>
</evidence>
<dbReference type="Pfam" id="PF08448">
    <property type="entry name" value="PAS_4"/>
    <property type="match status" value="1"/>
</dbReference>
<keyword evidence="13" id="KW-0418">Kinase</keyword>
<evidence type="ECO:0000256" key="11">
    <source>
        <dbReference type="ARBA" id="ARBA00022737"/>
    </source>
</evidence>
<keyword evidence="4" id="KW-1003">Cell membrane</keyword>
<evidence type="ECO:0000256" key="16">
    <source>
        <dbReference type="ARBA" id="ARBA00023026"/>
    </source>
</evidence>
<keyword evidence="6" id="KW-0597">Phosphoprotein</keyword>
<evidence type="ECO:0000256" key="15">
    <source>
        <dbReference type="ARBA" id="ARBA00022989"/>
    </source>
</evidence>
<evidence type="ECO:0000313" key="20">
    <source>
        <dbReference type="Proteomes" id="UP000027866"/>
    </source>
</evidence>
<evidence type="ECO:0000256" key="17">
    <source>
        <dbReference type="ARBA" id="ARBA00023136"/>
    </source>
</evidence>
<evidence type="ECO:0000256" key="3">
    <source>
        <dbReference type="ARBA" id="ARBA00012438"/>
    </source>
</evidence>
<evidence type="ECO:0000256" key="12">
    <source>
        <dbReference type="ARBA" id="ARBA00022741"/>
    </source>
</evidence>
<dbReference type="FunFam" id="2.10.70.100:FF:000001">
    <property type="entry name" value="Sensory transduction histidine kinase"/>
    <property type="match status" value="1"/>
</dbReference>
<dbReference type="Gene3D" id="3.30.565.10">
    <property type="entry name" value="Histidine kinase-like ATPase, C-terminal domain"/>
    <property type="match status" value="1"/>
</dbReference>
<keyword evidence="16" id="KW-0843">Virulence</keyword>
<dbReference type="Proteomes" id="UP000027866">
    <property type="component" value="Unassembled WGS sequence"/>
</dbReference>
<sequence>MAERNEIMRRQRALARFGDFVLDHDDPCELASILTEGCRLIAEELETDLAKVIEIEPKRETGFVRAGIGWNKGIVGHERISLTERSSEAYAIARAEPVITNDIAAETRFHFPEFLRDHGVVALVNVPIFLPGRRPWGVLQVDTREVREFGREDIEFLTTYAMALGPVIDRLLVVVEREEAERRLARRDRPRRVVEGMNEGFGLLAPDFTILEDNEKLLGRPVSDPVGRSYWDVYPQAKGSDLGNMLERAMSERIPLSLEHQPEGSELWIETRVYPIVDGSLAVFWRDATARREARENLSKNEEWLRSAVEVGRVGLWDWDPVTGRVAWSKEHWAMYGYEVGEIEPSYDAWLDSIHEDDRARADAELRRSMETGSDYSCEFRVVHRDGAIRWLSGTGRFFYDEEGRPVRMTGAMVDFTEQREMRDRLSAMVTELQHRTRNLIGVVRAMADRTMRSSADLEEFDAKFRSRLDAMARVQGLLSRLGSGDRIAFDELIETELAALDGEDAGGKIRLEGPRGIRLRSSTVQTLALALHELGANALKHGALAQEGARLEVVWSFEKDGEGGRPWLHIDWRESGVTMPQAPGPGPRSGDGRELIEHALPYQLGARTNFSLKADGAHCTLALPVSQRGHEAV</sequence>
<dbReference type="SMART" id="SM00091">
    <property type="entry name" value="PAS"/>
    <property type="match status" value="2"/>
</dbReference>
<keyword evidence="15" id="KW-1133">Transmembrane helix</keyword>
<proteinExistence type="predicted"/>